<dbReference type="CDD" id="cd00397">
    <property type="entry name" value="DNA_BRE_C"/>
    <property type="match status" value="1"/>
</dbReference>
<dbReference type="Gene3D" id="1.10.443.10">
    <property type="entry name" value="Intergrase catalytic core"/>
    <property type="match status" value="1"/>
</dbReference>
<feature type="region of interest" description="Disordered" evidence="2">
    <location>
        <begin position="196"/>
        <end position="217"/>
    </location>
</feature>
<organism evidence="4 5">
    <name type="scientific">Streptomyces physcomitrii</name>
    <dbReference type="NCBI Taxonomy" id="2724184"/>
    <lineage>
        <taxon>Bacteria</taxon>
        <taxon>Bacillati</taxon>
        <taxon>Actinomycetota</taxon>
        <taxon>Actinomycetes</taxon>
        <taxon>Kitasatosporales</taxon>
        <taxon>Streptomycetaceae</taxon>
        <taxon>Streptomyces</taxon>
    </lineage>
</organism>
<evidence type="ECO:0000313" key="5">
    <source>
        <dbReference type="Proteomes" id="UP000772196"/>
    </source>
</evidence>
<dbReference type="PANTHER" id="PTHR30349:SF88">
    <property type="entry name" value="BLL1584 PROTEIN"/>
    <property type="match status" value="1"/>
</dbReference>
<protein>
    <submittedName>
        <fullName evidence="4">Phage integrase family protein</fullName>
    </submittedName>
</protein>
<dbReference type="EMBL" id="JAAWWP010000007">
    <property type="protein sequence ID" value="NKI42273.1"/>
    <property type="molecule type" value="Genomic_DNA"/>
</dbReference>
<keyword evidence="1" id="KW-0233">DNA recombination</keyword>
<reference evidence="4 5" key="1">
    <citation type="submission" date="2020-04" db="EMBL/GenBank/DDBJ databases">
        <title>Phylogenetic Diversity and Antibacterial Activity against Ralstonia solanacearum of Endophytic Actinomycete Isolated from Moss.</title>
        <authorList>
            <person name="Zhuang X."/>
        </authorList>
    </citation>
    <scope>NUCLEOTIDE SEQUENCE [LARGE SCALE GENOMIC DNA]</scope>
    <source>
        <strain evidence="4 5">LD120</strain>
    </source>
</reference>
<dbReference type="Pfam" id="PF00589">
    <property type="entry name" value="Phage_integrase"/>
    <property type="match status" value="1"/>
</dbReference>
<dbReference type="SUPFAM" id="SSF56349">
    <property type="entry name" value="DNA breaking-rejoining enzymes"/>
    <property type="match status" value="1"/>
</dbReference>
<feature type="domain" description="Tyr recombinase" evidence="3">
    <location>
        <begin position="506"/>
        <end position="704"/>
    </location>
</feature>
<dbReference type="InterPro" id="IPR002104">
    <property type="entry name" value="Integrase_catalytic"/>
</dbReference>
<feature type="region of interest" description="Disordered" evidence="2">
    <location>
        <begin position="431"/>
        <end position="452"/>
    </location>
</feature>
<proteinExistence type="predicted"/>
<evidence type="ECO:0000259" key="3">
    <source>
        <dbReference type="PROSITE" id="PS51898"/>
    </source>
</evidence>
<comment type="caution">
    <text evidence="4">The sequence shown here is derived from an EMBL/GenBank/DDBJ whole genome shotgun (WGS) entry which is preliminary data.</text>
</comment>
<keyword evidence="5" id="KW-1185">Reference proteome</keyword>
<gene>
    <name evidence="4" type="ORF">HFV08_13675</name>
</gene>
<dbReference type="InterPro" id="IPR050090">
    <property type="entry name" value="Tyrosine_recombinase_XerCD"/>
</dbReference>
<dbReference type="Proteomes" id="UP000772196">
    <property type="component" value="Unassembled WGS sequence"/>
</dbReference>
<evidence type="ECO:0000313" key="4">
    <source>
        <dbReference type="EMBL" id="NKI42273.1"/>
    </source>
</evidence>
<accession>A0ABX1H2L6</accession>
<dbReference type="InterPro" id="IPR011010">
    <property type="entry name" value="DNA_brk_join_enz"/>
</dbReference>
<feature type="compositionally biased region" description="Basic and acidic residues" evidence="2">
    <location>
        <begin position="197"/>
        <end position="208"/>
    </location>
</feature>
<evidence type="ECO:0000256" key="2">
    <source>
        <dbReference type="SAM" id="MobiDB-lite"/>
    </source>
</evidence>
<dbReference type="InterPro" id="IPR013762">
    <property type="entry name" value="Integrase-like_cat_sf"/>
</dbReference>
<sequence length="868" mass="97809">MRTTTHSVLSLLVTQHAATRTVTDRLEILHALIAGPTVDPVFRGDVLQIPADHPAYGWRCKVEDCQRSKEGNWDLCHSHQDQWAAHRADGSTYTSFLDIAEPLQTRSWSDPRPCLVCPDLPAVGHMGFCTVHAKRWTGWERYERKKGRQPHLEDWLPRQRALPGMGKCRVLACSELADPHPLRLCFRHSTFYNRQGRPGDARVPDRRHGAQHAGPHGHGSITYGNEAAFNQWCRTAPVIVRMTGTLSLLGLRPLVKAELQWILSHHSQTVIEGAYWPLRFIQSIAQYCRDHDASSLTDLDLDGLADHHQKIVKAMLGELRLVYFSRQDTKQSGFFETAHYGVIFPNCSSHFDLTGISQAWLRDILWDFYDNLMRNKPPKSQTTFKAIRRACTELSAYLNAQAPAGGNDPRRLTEQHMLDFVADQRHRARNGLKPLGLHTDPGGRGRTQPRVTPDAVGRIFTGVRRLLRFGMDEGLTTTVSLDRRFVTAVPNGGTSRGGRRQPFSDEVARALATDDNLKLLDQHDVEDRGLRDIWEALVFTGRRANEIIKLRHECLGRINGLPVLWHDQTKVGNLDEGIRIPERLVERLQVRQAKTVERFVERFGRKPTPEERTQIALFPRRSTNRAALRSVSYGFFQTGFSTWVTELDIQGVPHQARHTLATKLLKAGANLSHVKRYLGQVSEAMAEHYAHIANTDPRLNEALNTLWVAGPGAAEPGLLLSSGEPMTREQAEALAVDLTRRSTPAEGGFCTFQPVVDGNACPWNMDCHNCDKFVLSGADLVYWHRKREQWRMIAEGAPDTKTADYLHDLFEPTALAISGLEKALAAVGLLDEALELDLRRPQDYFGRVWATAFRAQELALHQDEGEPA</sequence>
<dbReference type="RefSeq" id="WP_168539264.1">
    <property type="nucleotide sequence ID" value="NZ_JAAWWP010000007.1"/>
</dbReference>
<dbReference type="PANTHER" id="PTHR30349">
    <property type="entry name" value="PHAGE INTEGRASE-RELATED"/>
    <property type="match status" value="1"/>
</dbReference>
<evidence type="ECO:0000256" key="1">
    <source>
        <dbReference type="ARBA" id="ARBA00023172"/>
    </source>
</evidence>
<name>A0ABX1H2L6_9ACTN</name>
<dbReference type="PROSITE" id="PS51898">
    <property type="entry name" value="TYR_RECOMBINASE"/>
    <property type="match status" value="1"/>
</dbReference>